<dbReference type="EMBL" id="BSOH01000001">
    <property type="protein sequence ID" value="GLR15796.1"/>
    <property type="molecule type" value="Genomic_DNA"/>
</dbReference>
<dbReference type="InterPro" id="IPR014942">
    <property type="entry name" value="AbiEii"/>
</dbReference>
<reference evidence="1" key="2">
    <citation type="submission" date="2023-01" db="EMBL/GenBank/DDBJ databases">
        <title>Draft genome sequence of Portibacter lacus strain NBRC 108769.</title>
        <authorList>
            <person name="Sun Q."/>
            <person name="Mori K."/>
        </authorList>
    </citation>
    <scope>NUCLEOTIDE SEQUENCE</scope>
    <source>
        <strain evidence="1">NBRC 108769</strain>
    </source>
</reference>
<dbReference type="Proteomes" id="UP001156666">
    <property type="component" value="Unassembled WGS sequence"/>
</dbReference>
<comment type="caution">
    <text evidence="1">The sequence shown here is derived from an EMBL/GenBank/DDBJ whole genome shotgun (WGS) entry which is preliminary data.</text>
</comment>
<proteinExistence type="predicted"/>
<dbReference type="RefSeq" id="WP_235294626.1">
    <property type="nucleotide sequence ID" value="NZ_BSOH01000001.1"/>
</dbReference>
<dbReference type="AlphaFoldDB" id="A0AA37SJI9"/>
<evidence type="ECO:0000313" key="2">
    <source>
        <dbReference type="Proteomes" id="UP001156666"/>
    </source>
</evidence>
<keyword evidence="2" id="KW-1185">Reference proteome</keyword>
<name>A0AA37SJI9_9BACT</name>
<evidence type="ECO:0000313" key="1">
    <source>
        <dbReference type="EMBL" id="GLR15796.1"/>
    </source>
</evidence>
<gene>
    <name evidence="1" type="ORF">GCM10007940_04110</name>
</gene>
<reference evidence="1" key="1">
    <citation type="journal article" date="2014" name="Int. J. Syst. Evol. Microbiol.">
        <title>Complete genome sequence of Corynebacterium casei LMG S-19264T (=DSM 44701T), isolated from a smear-ripened cheese.</title>
        <authorList>
            <consortium name="US DOE Joint Genome Institute (JGI-PGF)"/>
            <person name="Walter F."/>
            <person name="Albersmeier A."/>
            <person name="Kalinowski J."/>
            <person name="Ruckert C."/>
        </authorList>
    </citation>
    <scope>NUCLEOTIDE SEQUENCE</scope>
    <source>
        <strain evidence="1">NBRC 108769</strain>
    </source>
</reference>
<dbReference type="Gene3D" id="3.10.450.620">
    <property type="entry name" value="JHP933, nucleotidyltransferase-like core domain"/>
    <property type="match status" value="1"/>
</dbReference>
<accession>A0AA37SJI9</accession>
<sequence>MEEWFNLKINERKEIINQTSTRIGIIPTAIEKDFWVMIALKAIFKTEYGEHIVFKGGTSLSKGWNLIERFSEDIDLGIDRSYLNFGGDLTKSGVRKLRKDAAKFVNEKFVPVLRNRLKENGIKEYVLTLVDFEESDTDPMSIELKYEPITEEVEYIKPRILIEISSRSLRDPYELRSMVSFIGQVYPDQTFSDNAIHVPTVLPTRTMLEKIFLLHEEFQKPEGKVIRHDRMTRHLYDIEKLMNSDFLEDAISDIELYNKIVEHRKMITNITWVDYNKHQHKYIDFIPPKKVIKQWQQDYRNMKESMFYGVTLSFEELIDKLKNLRDRLNNIS</sequence>
<organism evidence="1 2">
    <name type="scientific">Portibacter lacus</name>
    <dbReference type="NCBI Taxonomy" id="1099794"/>
    <lineage>
        <taxon>Bacteria</taxon>
        <taxon>Pseudomonadati</taxon>
        <taxon>Bacteroidota</taxon>
        <taxon>Saprospiria</taxon>
        <taxon>Saprospirales</taxon>
        <taxon>Haliscomenobacteraceae</taxon>
        <taxon>Portibacter</taxon>
    </lineage>
</organism>
<protein>
    <submittedName>
        <fullName evidence="1">Nucleotidyltransferase</fullName>
    </submittedName>
</protein>
<dbReference type="Pfam" id="PF08843">
    <property type="entry name" value="AbiEii"/>
    <property type="match status" value="1"/>
</dbReference>